<evidence type="ECO:0000313" key="2">
    <source>
        <dbReference type="Proteomes" id="UP000029273"/>
    </source>
</evidence>
<dbReference type="AlphaFoldDB" id="A0A1A6C3B6"/>
<protein>
    <submittedName>
        <fullName evidence="1">Uncharacterized protein</fullName>
    </submittedName>
</protein>
<accession>A0A1A6C3B6</accession>
<dbReference type="Proteomes" id="UP000029273">
    <property type="component" value="Unassembled WGS sequence"/>
</dbReference>
<organism evidence="1 2">
    <name type="scientific">Acidihalobacter prosperus</name>
    <dbReference type="NCBI Taxonomy" id="160660"/>
    <lineage>
        <taxon>Bacteria</taxon>
        <taxon>Pseudomonadati</taxon>
        <taxon>Pseudomonadota</taxon>
        <taxon>Gammaproteobacteria</taxon>
        <taxon>Chromatiales</taxon>
        <taxon>Ectothiorhodospiraceae</taxon>
        <taxon>Acidihalobacter</taxon>
    </lineage>
</organism>
<reference evidence="1 2" key="1">
    <citation type="journal article" date="2014" name="Genome Announc.">
        <title>Draft Genome Sequence of the Iron-Oxidizing, Acidophilic, and Halotolerant 'Thiobacillus prosperus' Type Strain DSM 5130.</title>
        <authorList>
            <person name="Ossandon F.J."/>
            <person name="Cardenas J.P."/>
            <person name="Corbett M."/>
            <person name="Quatrini R."/>
            <person name="Holmes D.S."/>
            <person name="Watkin E."/>
        </authorList>
    </citation>
    <scope>NUCLEOTIDE SEQUENCE [LARGE SCALE GENOMIC DNA]</scope>
    <source>
        <strain evidence="1 2">DSM 5130</strain>
    </source>
</reference>
<comment type="caution">
    <text evidence="1">The sequence shown here is derived from an EMBL/GenBank/DDBJ whole genome shotgun (WGS) entry which is preliminary data.</text>
</comment>
<gene>
    <name evidence="1" type="ORF">Thpro_021385</name>
</gene>
<proteinExistence type="predicted"/>
<evidence type="ECO:0000313" key="1">
    <source>
        <dbReference type="EMBL" id="OBS09057.1"/>
    </source>
</evidence>
<dbReference type="EMBL" id="JQSG02000003">
    <property type="protein sequence ID" value="OBS09057.1"/>
    <property type="molecule type" value="Genomic_DNA"/>
</dbReference>
<sequence>MPGHSGTRTGDRLRWRRDIRARQIRAFQCHHRIAPGFDVPPCGRALRPRRRDEFFRPAFVDPRRRRRRRLVEALIRRGLKTKIAVQIAYIGQWIDPTHRRRAGSPPPLPPCLPFVRHRSTLV</sequence>
<keyword evidence="2" id="KW-1185">Reference proteome</keyword>
<name>A0A1A6C3B6_9GAMM</name>